<keyword evidence="6 11" id="KW-0798">TonB box</keyword>
<dbReference type="PANTHER" id="PTHR30069:SF29">
    <property type="entry name" value="HEMOGLOBIN AND HEMOGLOBIN-HAPTOGLOBIN-BINDING PROTEIN 1-RELATED"/>
    <property type="match status" value="1"/>
</dbReference>
<dbReference type="InterPro" id="IPR037066">
    <property type="entry name" value="Plug_dom_sf"/>
</dbReference>
<evidence type="ECO:0000256" key="3">
    <source>
        <dbReference type="ARBA" id="ARBA00022452"/>
    </source>
</evidence>
<dbReference type="Pfam" id="PF07715">
    <property type="entry name" value="Plug"/>
    <property type="match status" value="1"/>
</dbReference>
<protein>
    <submittedName>
        <fullName evidence="14">TonB-dependent receptor</fullName>
    </submittedName>
</protein>
<dbReference type="PANTHER" id="PTHR30069">
    <property type="entry name" value="TONB-DEPENDENT OUTER MEMBRANE RECEPTOR"/>
    <property type="match status" value="1"/>
</dbReference>
<dbReference type="PROSITE" id="PS52016">
    <property type="entry name" value="TONB_DEPENDENT_REC_3"/>
    <property type="match status" value="1"/>
</dbReference>
<name>A0ABP8G170_9BACT</name>
<comment type="subcellular location">
    <subcellularLocation>
        <location evidence="1 10">Cell outer membrane</location>
        <topology evidence="1 10">Multi-pass membrane protein</topology>
    </subcellularLocation>
</comment>
<organism evidence="14 15">
    <name type="scientific">Compostibacter hankyongensis</name>
    <dbReference type="NCBI Taxonomy" id="1007089"/>
    <lineage>
        <taxon>Bacteria</taxon>
        <taxon>Pseudomonadati</taxon>
        <taxon>Bacteroidota</taxon>
        <taxon>Chitinophagia</taxon>
        <taxon>Chitinophagales</taxon>
        <taxon>Chitinophagaceae</taxon>
        <taxon>Compostibacter</taxon>
    </lineage>
</organism>
<keyword evidence="15" id="KW-1185">Reference proteome</keyword>
<evidence type="ECO:0000256" key="2">
    <source>
        <dbReference type="ARBA" id="ARBA00022448"/>
    </source>
</evidence>
<evidence type="ECO:0000259" key="13">
    <source>
        <dbReference type="Pfam" id="PF07715"/>
    </source>
</evidence>
<evidence type="ECO:0000256" key="4">
    <source>
        <dbReference type="ARBA" id="ARBA00022692"/>
    </source>
</evidence>
<dbReference type="InterPro" id="IPR000531">
    <property type="entry name" value="Beta-barrel_TonB"/>
</dbReference>
<keyword evidence="9 10" id="KW-0998">Cell outer membrane</keyword>
<evidence type="ECO:0000256" key="6">
    <source>
        <dbReference type="ARBA" id="ARBA00023077"/>
    </source>
</evidence>
<dbReference type="InterPro" id="IPR039426">
    <property type="entry name" value="TonB-dep_rcpt-like"/>
</dbReference>
<comment type="similarity">
    <text evidence="10 11">Belongs to the TonB-dependent receptor family.</text>
</comment>
<accession>A0ABP8G170</accession>
<comment type="caution">
    <text evidence="14">The sequence shown here is derived from an EMBL/GenBank/DDBJ whole genome shotgun (WGS) entry which is preliminary data.</text>
</comment>
<evidence type="ECO:0000256" key="10">
    <source>
        <dbReference type="PROSITE-ProRule" id="PRU01360"/>
    </source>
</evidence>
<dbReference type="InterPro" id="IPR012910">
    <property type="entry name" value="Plug_dom"/>
</dbReference>
<evidence type="ECO:0000313" key="14">
    <source>
        <dbReference type="EMBL" id="GAA4314948.1"/>
    </source>
</evidence>
<evidence type="ECO:0000256" key="7">
    <source>
        <dbReference type="ARBA" id="ARBA00023136"/>
    </source>
</evidence>
<dbReference type="InterPro" id="IPR036942">
    <property type="entry name" value="Beta-barrel_TonB_sf"/>
</dbReference>
<sequence length="670" mass="75460">MAFFLLLLPAAGLLYRKACSAQDTTGHRLLRDTALRAVEVAAQRQAASFSASSPVQLLDSAQLSALGARSVAGAARYFAGVLVKDYGGIGGLKTVSVRSLGAAHTGVLYDGLPLSDAQNGQIDLGRLTTDNLSQLTLYNAQPPDMLQPAAAYSMATVLSLTTRRPAFAKGHSLKGEAALEGGAFGLLQPSATLQYGWSPRGYSTLSAGWQQAEGKYPFTLQNGDSLQKKHRENSDIQALRLEYDTRYRFSDSSETALKAYFYNARRGLPGAVILYNDRSRQRLDDRDFFIQAGWRKRFSPQSRLQVSGKYEASYKRYLDPDFLNSEGHMENRYRQKTYYLSGTWSYRLRPFLTLAYGSDIMANTLDASLPDFVYPTRFTWLNNLAAAFSWQRLDIRANMLGTLTGDRVKTGPQPQTRKVLSPAAALSWQPRERLPLRLRFFYKSIFRMPTFNDLYYTLIGNTRLRPEFTRQYDMGLSWNPQLQGLLSSLAFTADAYYNTVRDKIIAVPRQNLFQWTMLNAGRVHAKGVDAGARLFFRPLHAFRLTLGGHYSFQEARDVTDPSAPEYGQQLPYTPKHSGALQATIQYKPLTLGYNLLFSGSRYRMGDPIDYNRLPAFVTQDLTLTGRLPAGRGGMWELTAAVDNLFNRQYEIVRYYPMPGRSWRLGLHYRF</sequence>
<reference evidence="15" key="1">
    <citation type="journal article" date="2019" name="Int. J. Syst. Evol. Microbiol.">
        <title>The Global Catalogue of Microorganisms (GCM) 10K type strain sequencing project: providing services to taxonomists for standard genome sequencing and annotation.</title>
        <authorList>
            <consortium name="The Broad Institute Genomics Platform"/>
            <consortium name="The Broad Institute Genome Sequencing Center for Infectious Disease"/>
            <person name="Wu L."/>
            <person name="Ma J."/>
        </authorList>
    </citation>
    <scope>NUCLEOTIDE SEQUENCE [LARGE SCALE GENOMIC DNA]</scope>
    <source>
        <strain evidence="15">JCM 17664</strain>
    </source>
</reference>
<keyword evidence="4 10" id="KW-0812">Transmembrane</keyword>
<dbReference type="EMBL" id="BAABFN010000006">
    <property type="protein sequence ID" value="GAA4314948.1"/>
    <property type="molecule type" value="Genomic_DNA"/>
</dbReference>
<dbReference type="SUPFAM" id="SSF56935">
    <property type="entry name" value="Porins"/>
    <property type="match status" value="1"/>
</dbReference>
<evidence type="ECO:0000256" key="1">
    <source>
        <dbReference type="ARBA" id="ARBA00004571"/>
    </source>
</evidence>
<gene>
    <name evidence="14" type="ORF">GCM10023143_26040</name>
</gene>
<evidence type="ECO:0000256" key="5">
    <source>
        <dbReference type="ARBA" id="ARBA00022729"/>
    </source>
</evidence>
<keyword evidence="8 14" id="KW-0675">Receptor</keyword>
<evidence type="ECO:0000256" key="11">
    <source>
        <dbReference type="RuleBase" id="RU003357"/>
    </source>
</evidence>
<dbReference type="Proteomes" id="UP001501207">
    <property type="component" value="Unassembled WGS sequence"/>
</dbReference>
<feature type="domain" description="TonB-dependent receptor plug" evidence="13">
    <location>
        <begin position="50"/>
        <end position="140"/>
    </location>
</feature>
<evidence type="ECO:0000256" key="9">
    <source>
        <dbReference type="ARBA" id="ARBA00023237"/>
    </source>
</evidence>
<feature type="domain" description="TonB-dependent receptor-like beta-barrel" evidence="12">
    <location>
        <begin position="245"/>
        <end position="644"/>
    </location>
</feature>
<evidence type="ECO:0000313" key="15">
    <source>
        <dbReference type="Proteomes" id="UP001501207"/>
    </source>
</evidence>
<dbReference type="Gene3D" id="2.170.130.10">
    <property type="entry name" value="TonB-dependent receptor, plug domain"/>
    <property type="match status" value="1"/>
</dbReference>
<proteinExistence type="inferred from homology"/>
<dbReference type="Gene3D" id="2.40.170.20">
    <property type="entry name" value="TonB-dependent receptor, beta-barrel domain"/>
    <property type="match status" value="1"/>
</dbReference>
<keyword evidence="2 10" id="KW-0813">Transport</keyword>
<dbReference type="Pfam" id="PF00593">
    <property type="entry name" value="TonB_dep_Rec_b-barrel"/>
    <property type="match status" value="1"/>
</dbReference>
<evidence type="ECO:0000256" key="8">
    <source>
        <dbReference type="ARBA" id="ARBA00023170"/>
    </source>
</evidence>
<keyword evidence="5" id="KW-0732">Signal</keyword>
<evidence type="ECO:0000259" key="12">
    <source>
        <dbReference type="Pfam" id="PF00593"/>
    </source>
</evidence>
<keyword evidence="3 10" id="KW-1134">Transmembrane beta strand</keyword>
<keyword evidence="7 10" id="KW-0472">Membrane</keyword>